<gene>
    <name evidence="9 11" type="primary">hisC</name>
    <name evidence="11" type="ORF">GNF76_23235</name>
</gene>
<evidence type="ECO:0000256" key="5">
    <source>
        <dbReference type="ARBA" id="ARBA00022576"/>
    </source>
</evidence>
<keyword evidence="9" id="KW-0368">Histidine biosynthesis</keyword>
<dbReference type="Proteomes" id="UP000438196">
    <property type="component" value="Unassembled WGS sequence"/>
</dbReference>
<comment type="pathway">
    <text evidence="2 9">Amino-acid biosynthesis; L-histidine biosynthesis; L-histidine from 5-phospho-alpha-D-ribose 1-diphosphate: step 7/9.</text>
</comment>
<evidence type="ECO:0000256" key="2">
    <source>
        <dbReference type="ARBA" id="ARBA00005011"/>
    </source>
</evidence>
<keyword evidence="9" id="KW-0028">Amino-acid biosynthesis</keyword>
<dbReference type="Gene3D" id="3.40.640.10">
    <property type="entry name" value="Type I PLP-dependent aspartate aminotransferase-like (Major domain)"/>
    <property type="match status" value="1"/>
</dbReference>
<evidence type="ECO:0000256" key="4">
    <source>
        <dbReference type="ARBA" id="ARBA00011738"/>
    </source>
</evidence>
<proteinExistence type="inferred from homology"/>
<keyword evidence="12" id="KW-1185">Reference proteome</keyword>
<dbReference type="HAMAP" id="MF_01023">
    <property type="entry name" value="HisC_aminotrans_2"/>
    <property type="match status" value="1"/>
</dbReference>
<dbReference type="InterPro" id="IPR004839">
    <property type="entry name" value="Aminotransferase_I/II_large"/>
</dbReference>
<dbReference type="CDD" id="cd00609">
    <property type="entry name" value="AAT_like"/>
    <property type="match status" value="1"/>
</dbReference>
<dbReference type="OrthoDB" id="9813612at2"/>
<dbReference type="PROSITE" id="PS00599">
    <property type="entry name" value="AA_TRANSFER_CLASS_2"/>
    <property type="match status" value="1"/>
</dbReference>
<evidence type="ECO:0000256" key="3">
    <source>
        <dbReference type="ARBA" id="ARBA00007970"/>
    </source>
</evidence>
<organism evidence="11 12">
    <name type="scientific">Pseudomonas spelaei</name>
    <dbReference type="NCBI Taxonomy" id="1055469"/>
    <lineage>
        <taxon>Bacteria</taxon>
        <taxon>Pseudomonadati</taxon>
        <taxon>Pseudomonadota</taxon>
        <taxon>Gammaproteobacteria</taxon>
        <taxon>Pseudomonadales</taxon>
        <taxon>Pseudomonadaceae</taxon>
        <taxon>Pseudomonas</taxon>
    </lineage>
</organism>
<comment type="caution">
    <text evidence="11">The sequence shown here is derived from an EMBL/GenBank/DDBJ whole genome shotgun (WGS) entry which is preliminary data.</text>
</comment>
<dbReference type="PANTHER" id="PTHR43643:SF3">
    <property type="entry name" value="HISTIDINOL-PHOSPHATE AMINOTRANSFERASE"/>
    <property type="match status" value="1"/>
</dbReference>
<feature type="domain" description="Aminotransferase class I/classII large" evidence="10">
    <location>
        <begin position="40"/>
        <end position="363"/>
    </location>
</feature>
<dbReference type="InterPro" id="IPR001917">
    <property type="entry name" value="Aminotrans_II_pyridoxalP_BS"/>
</dbReference>
<evidence type="ECO:0000256" key="1">
    <source>
        <dbReference type="ARBA" id="ARBA00001933"/>
    </source>
</evidence>
<evidence type="ECO:0000313" key="11">
    <source>
        <dbReference type="EMBL" id="MUF07270.1"/>
    </source>
</evidence>
<evidence type="ECO:0000256" key="7">
    <source>
        <dbReference type="ARBA" id="ARBA00022898"/>
    </source>
</evidence>
<evidence type="ECO:0000256" key="6">
    <source>
        <dbReference type="ARBA" id="ARBA00022679"/>
    </source>
</evidence>
<evidence type="ECO:0000256" key="9">
    <source>
        <dbReference type="HAMAP-Rule" id="MF_01023"/>
    </source>
</evidence>
<dbReference type="GO" id="GO:0004400">
    <property type="term" value="F:histidinol-phosphate transaminase activity"/>
    <property type="evidence" value="ECO:0007669"/>
    <property type="project" value="UniProtKB-UniRule"/>
</dbReference>
<feature type="modified residue" description="N6-(pyridoxal phosphate)lysine" evidence="9">
    <location>
        <position position="230"/>
    </location>
</feature>
<keyword evidence="6 9" id="KW-0808">Transferase</keyword>
<dbReference type="EC" id="2.6.1.9" evidence="9"/>
<dbReference type="Pfam" id="PF00155">
    <property type="entry name" value="Aminotran_1_2"/>
    <property type="match status" value="1"/>
</dbReference>
<evidence type="ECO:0000259" key="10">
    <source>
        <dbReference type="Pfam" id="PF00155"/>
    </source>
</evidence>
<evidence type="ECO:0000313" key="12">
    <source>
        <dbReference type="Proteomes" id="UP000438196"/>
    </source>
</evidence>
<name>A0A6I3W9A1_9PSED</name>
<dbReference type="InterPro" id="IPR050106">
    <property type="entry name" value="HistidinolP_aminotransfase"/>
</dbReference>
<dbReference type="Gene3D" id="3.90.1150.10">
    <property type="entry name" value="Aspartate Aminotransferase, domain 1"/>
    <property type="match status" value="1"/>
</dbReference>
<protein>
    <recommendedName>
        <fullName evidence="9">Histidinol-phosphate aminotransferase</fullName>
        <ecNumber evidence="9">2.6.1.9</ecNumber>
    </recommendedName>
    <alternativeName>
        <fullName evidence="9">Imidazole acetol-phosphate transaminase</fullName>
    </alternativeName>
</protein>
<dbReference type="AlphaFoldDB" id="A0A6I3W9A1"/>
<reference evidence="11 12" key="1">
    <citation type="submission" date="2019-11" db="EMBL/GenBank/DDBJ databases">
        <title>Pseudomonas karstica sp. nov. and Pseudomonas spelaei sp. nov. from karst caves.</title>
        <authorList>
            <person name="Zeman M."/>
        </authorList>
    </citation>
    <scope>NUCLEOTIDE SEQUENCE [LARGE SCALE GENOMIC DNA]</scope>
    <source>
        <strain evidence="11 12">CCM 7893</strain>
    </source>
</reference>
<keyword evidence="7 9" id="KW-0663">Pyridoxal phosphate</keyword>
<sequence>MHDLHDHHRLQALIRPSVRDLPLYDPGADPQTLTAPNVAKLSNCENPLGISPAAARVITACTGAGLERYPDPTGKALRRLLGQHLDVDPARIILGNGSENILELLCLAFLDPGERVVTQQPCFGLHEIFPRMMGAHVDKVLPNHDFGFNLQAWQTALALHTKMLLLSTPSNPVGTALSGSELRDLVAAAEQDTLLVIDEAYYEFAVDQADALAILGAQSRPWIVLRTFSKAYGLAGLRVGYGIASHPDLIDALHRVRTPYNVNQLAQDAALAAWLDHEHLARSQAFVQAQRQRMSTALNDAGFRVAPSQANFLFIDTGCNGLLVVNELLKDGFIVKAWREPGYANFIRVSLGQEAQNDRFLGSLLRAVETLSPPPVFSSPQRSS</sequence>
<dbReference type="SUPFAM" id="SSF53383">
    <property type="entry name" value="PLP-dependent transferases"/>
    <property type="match status" value="1"/>
</dbReference>
<dbReference type="InterPro" id="IPR005861">
    <property type="entry name" value="HisP_aminotrans"/>
</dbReference>
<dbReference type="InterPro" id="IPR015421">
    <property type="entry name" value="PyrdxlP-dep_Trfase_major"/>
</dbReference>
<dbReference type="InterPro" id="IPR015422">
    <property type="entry name" value="PyrdxlP-dep_Trfase_small"/>
</dbReference>
<dbReference type="GO" id="GO:0030170">
    <property type="term" value="F:pyridoxal phosphate binding"/>
    <property type="evidence" value="ECO:0007669"/>
    <property type="project" value="InterPro"/>
</dbReference>
<comment type="catalytic activity">
    <reaction evidence="8 9">
        <text>L-histidinol phosphate + 2-oxoglutarate = 3-(imidazol-4-yl)-2-oxopropyl phosphate + L-glutamate</text>
        <dbReference type="Rhea" id="RHEA:23744"/>
        <dbReference type="ChEBI" id="CHEBI:16810"/>
        <dbReference type="ChEBI" id="CHEBI:29985"/>
        <dbReference type="ChEBI" id="CHEBI:57766"/>
        <dbReference type="ChEBI" id="CHEBI:57980"/>
        <dbReference type="EC" id="2.6.1.9"/>
    </reaction>
</comment>
<comment type="similarity">
    <text evidence="3 9">Belongs to the class-II pyridoxal-phosphate-dependent aminotransferase family. Histidinol-phosphate aminotransferase subfamily.</text>
</comment>
<accession>A0A6I3W9A1</accession>
<dbReference type="PANTHER" id="PTHR43643">
    <property type="entry name" value="HISTIDINOL-PHOSPHATE AMINOTRANSFERASE 2"/>
    <property type="match status" value="1"/>
</dbReference>
<comment type="cofactor">
    <cofactor evidence="1 9">
        <name>pyridoxal 5'-phosphate</name>
        <dbReference type="ChEBI" id="CHEBI:597326"/>
    </cofactor>
</comment>
<dbReference type="UniPathway" id="UPA00031">
    <property type="reaction ID" value="UER00012"/>
</dbReference>
<comment type="subunit">
    <text evidence="4 9">Homodimer.</text>
</comment>
<dbReference type="NCBIfam" id="TIGR01141">
    <property type="entry name" value="hisC"/>
    <property type="match status" value="1"/>
</dbReference>
<dbReference type="InterPro" id="IPR015424">
    <property type="entry name" value="PyrdxlP-dep_Trfase"/>
</dbReference>
<dbReference type="GO" id="GO:0000105">
    <property type="term" value="P:L-histidine biosynthetic process"/>
    <property type="evidence" value="ECO:0007669"/>
    <property type="project" value="UniProtKB-UniRule"/>
</dbReference>
<dbReference type="RefSeq" id="WP_155585421.1">
    <property type="nucleotide sequence ID" value="NZ_JBHSTH010000037.1"/>
</dbReference>
<keyword evidence="5 9" id="KW-0032">Aminotransferase</keyword>
<dbReference type="EMBL" id="WNNK01000023">
    <property type="protein sequence ID" value="MUF07270.1"/>
    <property type="molecule type" value="Genomic_DNA"/>
</dbReference>
<evidence type="ECO:0000256" key="8">
    <source>
        <dbReference type="ARBA" id="ARBA00047481"/>
    </source>
</evidence>